<dbReference type="AlphaFoldDB" id="A0A8H6Y1U0"/>
<protein>
    <recommendedName>
        <fullName evidence="5">Transmembrane protein</fullName>
    </recommendedName>
</protein>
<feature type="region of interest" description="Disordered" evidence="1">
    <location>
        <begin position="142"/>
        <end position="206"/>
    </location>
</feature>
<gene>
    <name evidence="3" type="ORF">MVEN_01345200</name>
</gene>
<feature type="compositionally biased region" description="Pro residues" evidence="1">
    <location>
        <begin position="147"/>
        <end position="161"/>
    </location>
</feature>
<accession>A0A8H6Y1U0</accession>
<evidence type="ECO:0000313" key="3">
    <source>
        <dbReference type="EMBL" id="KAF7350404.1"/>
    </source>
</evidence>
<name>A0A8H6Y1U0_9AGAR</name>
<keyword evidence="4" id="KW-1185">Reference proteome</keyword>
<organism evidence="3 4">
    <name type="scientific">Mycena venus</name>
    <dbReference type="NCBI Taxonomy" id="2733690"/>
    <lineage>
        <taxon>Eukaryota</taxon>
        <taxon>Fungi</taxon>
        <taxon>Dikarya</taxon>
        <taxon>Basidiomycota</taxon>
        <taxon>Agaricomycotina</taxon>
        <taxon>Agaricomycetes</taxon>
        <taxon>Agaricomycetidae</taxon>
        <taxon>Agaricales</taxon>
        <taxon>Marasmiineae</taxon>
        <taxon>Mycenaceae</taxon>
        <taxon>Mycena</taxon>
    </lineage>
</organism>
<keyword evidence="2" id="KW-0472">Membrane</keyword>
<keyword evidence="2" id="KW-0812">Transmembrane</keyword>
<evidence type="ECO:0000256" key="1">
    <source>
        <dbReference type="SAM" id="MobiDB-lite"/>
    </source>
</evidence>
<feature type="transmembrane region" description="Helical" evidence="2">
    <location>
        <begin position="49"/>
        <end position="69"/>
    </location>
</feature>
<evidence type="ECO:0008006" key="5">
    <source>
        <dbReference type="Google" id="ProtNLM"/>
    </source>
</evidence>
<reference evidence="3" key="1">
    <citation type="submission" date="2020-05" db="EMBL/GenBank/DDBJ databases">
        <title>Mycena genomes resolve the evolution of fungal bioluminescence.</title>
        <authorList>
            <person name="Tsai I.J."/>
        </authorList>
    </citation>
    <scope>NUCLEOTIDE SEQUENCE</scope>
    <source>
        <strain evidence="3">CCC161011</strain>
    </source>
</reference>
<dbReference type="OrthoDB" id="3070265at2759"/>
<proteinExistence type="predicted"/>
<dbReference type="CDD" id="cd12087">
    <property type="entry name" value="TM_EGFR-like"/>
    <property type="match status" value="1"/>
</dbReference>
<dbReference type="Proteomes" id="UP000620124">
    <property type="component" value="Unassembled WGS sequence"/>
</dbReference>
<keyword evidence="2" id="KW-1133">Transmembrane helix</keyword>
<comment type="caution">
    <text evidence="3">The sequence shown here is derived from an EMBL/GenBank/DDBJ whole genome shotgun (WGS) entry which is preliminary data.</text>
</comment>
<evidence type="ECO:0000256" key="2">
    <source>
        <dbReference type="SAM" id="Phobius"/>
    </source>
</evidence>
<dbReference type="EMBL" id="JACAZI010000010">
    <property type="protein sequence ID" value="KAF7350404.1"/>
    <property type="molecule type" value="Genomic_DNA"/>
</dbReference>
<evidence type="ECO:0000313" key="4">
    <source>
        <dbReference type="Proteomes" id="UP000620124"/>
    </source>
</evidence>
<feature type="region of interest" description="Disordered" evidence="1">
    <location>
        <begin position="1"/>
        <end position="31"/>
    </location>
</feature>
<sequence length="206" mass="21847">MVDTTAHPSSSTQASRSSSHTSSHSLTAFPDFSTTTPAPTFSSNSLSSGAIPGIVVGTLVFLAILGAITRRFRRRTVIMQPLPPPLPQTTNSVPAINIYNNNVAPPAPPPAPYYPVTYTPPAPTVQHNGAFNQYVNHNPSYHLPTSWSPPPQQSPSPPVNAPEPNYYGGGKYAVAWDSPAGSSTPHAGPVDHSGTGPPTYKQQWEQ</sequence>